<reference evidence="3" key="1">
    <citation type="journal article" date="2010" name="Nat. Biotechnol.">
        <title>Draft genome sequence of the oilseed species Ricinus communis.</title>
        <authorList>
            <person name="Chan A.P."/>
            <person name="Crabtree J."/>
            <person name="Zhao Q."/>
            <person name="Lorenzi H."/>
            <person name="Orvis J."/>
            <person name="Puiu D."/>
            <person name="Melake-Berhan A."/>
            <person name="Jones K.M."/>
            <person name="Redman J."/>
            <person name="Chen G."/>
            <person name="Cahoon E.B."/>
            <person name="Gedil M."/>
            <person name="Stanke M."/>
            <person name="Haas B.J."/>
            <person name="Wortman J.R."/>
            <person name="Fraser-Liggett C.M."/>
            <person name="Ravel J."/>
            <person name="Rabinowicz P.D."/>
        </authorList>
    </citation>
    <scope>NUCLEOTIDE SEQUENCE [LARGE SCALE GENOMIC DNA]</scope>
    <source>
        <strain evidence="3">cv. Hale</strain>
    </source>
</reference>
<gene>
    <name evidence="2" type="ORF">RCOM_0483750</name>
</gene>
<protein>
    <submittedName>
        <fullName evidence="2">Uncharacterized protein</fullName>
    </submittedName>
</protein>
<dbReference type="EMBL" id="EQ974301">
    <property type="protein sequence ID" value="EEF30691.1"/>
    <property type="molecule type" value="Genomic_DNA"/>
</dbReference>
<evidence type="ECO:0000256" key="1">
    <source>
        <dbReference type="SAM" id="MobiDB-lite"/>
    </source>
</evidence>
<name>B9T0D1_RICCO</name>
<keyword evidence="3" id="KW-1185">Reference proteome</keyword>
<accession>B9T0D1</accession>
<sequence length="59" mass="6742">MLLDTILNPHRVTQREKEKEDSPPFRSLIPVGLKQKPTGYCLFEKKGHTLMLLLAAPKL</sequence>
<dbReference type="Proteomes" id="UP000008311">
    <property type="component" value="Unassembled WGS sequence"/>
</dbReference>
<proteinExistence type="predicted"/>
<dbReference type="AlphaFoldDB" id="B9T0D1"/>
<feature type="region of interest" description="Disordered" evidence="1">
    <location>
        <begin position="1"/>
        <end position="28"/>
    </location>
</feature>
<evidence type="ECO:0000313" key="3">
    <source>
        <dbReference type="Proteomes" id="UP000008311"/>
    </source>
</evidence>
<organism evidence="2 3">
    <name type="scientific">Ricinus communis</name>
    <name type="common">Castor bean</name>
    <dbReference type="NCBI Taxonomy" id="3988"/>
    <lineage>
        <taxon>Eukaryota</taxon>
        <taxon>Viridiplantae</taxon>
        <taxon>Streptophyta</taxon>
        <taxon>Embryophyta</taxon>
        <taxon>Tracheophyta</taxon>
        <taxon>Spermatophyta</taxon>
        <taxon>Magnoliopsida</taxon>
        <taxon>eudicotyledons</taxon>
        <taxon>Gunneridae</taxon>
        <taxon>Pentapetalae</taxon>
        <taxon>rosids</taxon>
        <taxon>fabids</taxon>
        <taxon>Malpighiales</taxon>
        <taxon>Euphorbiaceae</taxon>
        <taxon>Acalyphoideae</taxon>
        <taxon>Acalypheae</taxon>
        <taxon>Ricinus</taxon>
    </lineage>
</organism>
<evidence type="ECO:0000313" key="2">
    <source>
        <dbReference type="EMBL" id="EEF30691.1"/>
    </source>
</evidence>
<dbReference type="InParanoid" id="B9T0D1"/>
<feature type="compositionally biased region" description="Basic and acidic residues" evidence="1">
    <location>
        <begin position="13"/>
        <end position="23"/>
    </location>
</feature>